<sequence length="58" mass="6537">MLISDNVSDFSLAHSELHELSCPSKSPDFADLGSKSSKSLPKYTRRLDDLFEDISQFM</sequence>
<evidence type="ECO:0000313" key="2">
    <source>
        <dbReference type="Proteomes" id="UP001196413"/>
    </source>
</evidence>
<dbReference type="Proteomes" id="UP001196413">
    <property type="component" value="Unassembled WGS sequence"/>
</dbReference>
<organism evidence="1 2">
    <name type="scientific">Parelaphostrongylus tenuis</name>
    <name type="common">Meningeal worm</name>
    <dbReference type="NCBI Taxonomy" id="148309"/>
    <lineage>
        <taxon>Eukaryota</taxon>
        <taxon>Metazoa</taxon>
        <taxon>Ecdysozoa</taxon>
        <taxon>Nematoda</taxon>
        <taxon>Chromadorea</taxon>
        <taxon>Rhabditida</taxon>
        <taxon>Rhabditina</taxon>
        <taxon>Rhabditomorpha</taxon>
        <taxon>Strongyloidea</taxon>
        <taxon>Metastrongylidae</taxon>
        <taxon>Parelaphostrongylus</taxon>
    </lineage>
</organism>
<gene>
    <name evidence="1" type="ORF">KIN20_003706</name>
</gene>
<proteinExistence type="predicted"/>
<dbReference type="AlphaFoldDB" id="A0AAD5MG10"/>
<accession>A0AAD5MG10</accession>
<evidence type="ECO:0000313" key="1">
    <source>
        <dbReference type="EMBL" id="KAJ1348411.1"/>
    </source>
</evidence>
<protein>
    <submittedName>
        <fullName evidence="1">Uncharacterized protein</fullName>
    </submittedName>
</protein>
<keyword evidence="2" id="KW-1185">Reference proteome</keyword>
<comment type="caution">
    <text evidence="1">The sequence shown here is derived from an EMBL/GenBank/DDBJ whole genome shotgun (WGS) entry which is preliminary data.</text>
</comment>
<dbReference type="EMBL" id="JAHQIW010000499">
    <property type="protein sequence ID" value="KAJ1348411.1"/>
    <property type="molecule type" value="Genomic_DNA"/>
</dbReference>
<reference evidence="1" key="1">
    <citation type="submission" date="2021-06" db="EMBL/GenBank/DDBJ databases">
        <title>Parelaphostrongylus tenuis whole genome reference sequence.</title>
        <authorList>
            <person name="Garwood T.J."/>
            <person name="Larsen P.A."/>
            <person name="Fountain-Jones N.M."/>
            <person name="Garbe J.R."/>
            <person name="Macchietto M.G."/>
            <person name="Kania S.A."/>
            <person name="Gerhold R.W."/>
            <person name="Richards J.E."/>
            <person name="Wolf T.M."/>
        </authorList>
    </citation>
    <scope>NUCLEOTIDE SEQUENCE</scope>
    <source>
        <strain evidence="1">MNPRO001-30</strain>
        <tissue evidence="1">Meninges</tissue>
    </source>
</reference>
<name>A0AAD5MG10_PARTN</name>